<evidence type="ECO:0000256" key="2">
    <source>
        <dbReference type="ARBA" id="ARBA00009514"/>
    </source>
</evidence>
<dbReference type="OrthoDB" id="1895690at2759"/>
<sequence length="115" mass="13272">MTTLDPSSSSSTMDETTNNRHTSDEEQEQENNEIWSTFTDSFREVQAVLDRNRVLIQQVNENHRSKVHENMVRNVALIQEINQNVSKIVALYSDLNVNFSTAFHQKNMDVDADKT</sequence>
<dbReference type="PANTHER" id="PTHR33469">
    <property type="entry name" value="PROTEIN ELF4-LIKE 4"/>
    <property type="match status" value="1"/>
</dbReference>
<evidence type="ECO:0000256" key="1">
    <source>
        <dbReference type="ARBA" id="ARBA00004123"/>
    </source>
</evidence>
<name>A0A2U1MWE2_ARTAN</name>
<protein>
    <recommendedName>
        <fullName evidence="6">Protein EARLY FLOWERING 4 domain-containing protein</fullName>
    </recommendedName>
</protein>
<evidence type="ECO:0000313" key="8">
    <source>
        <dbReference type="Proteomes" id="UP000245207"/>
    </source>
</evidence>
<keyword evidence="4" id="KW-0539">Nucleus</keyword>
<dbReference type="STRING" id="35608.A0A2U1MWE2"/>
<evidence type="ECO:0000259" key="6">
    <source>
        <dbReference type="Pfam" id="PF07011"/>
    </source>
</evidence>
<dbReference type="GO" id="GO:0009649">
    <property type="term" value="P:entrainment of circadian clock"/>
    <property type="evidence" value="ECO:0007669"/>
    <property type="project" value="TreeGrafter"/>
</dbReference>
<dbReference type="AlphaFoldDB" id="A0A2U1MWE2"/>
<gene>
    <name evidence="7" type="ORF">CTI12_AA334940</name>
</gene>
<dbReference type="GO" id="GO:0048511">
    <property type="term" value="P:rhythmic process"/>
    <property type="evidence" value="ECO:0007669"/>
    <property type="project" value="UniProtKB-KW"/>
</dbReference>
<dbReference type="PANTHER" id="PTHR33469:SF5">
    <property type="entry name" value="PROTEIN EARLY FLOWERING 4"/>
    <property type="match status" value="1"/>
</dbReference>
<dbReference type="EMBL" id="PKPP01004197">
    <property type="protein sequence ID" value="PWA65559.1"/>
    <property type="molecule type" value="Genomic_DNA"/>
</dbReference>
<evidence type="ECO:0000256" key="5">
    <source>
        <dbReference type="SAM" id="MobiDB-lite"/>
    </source>
</evidence>
<dbReference type="Proteomes" id="UP000245207">
    <property type="component" value="Unassembled WGS sequence"/>
</dbReference>
<dbReference type="GO" id="GO:0005634">
    <property type="term" value="C:nucleus"/>
    <property type="evidence" value="ECO:0007669"/>
    <property type="project" value="UniProtKB-SubCell"/>
</dbReference>
<reference evidence="7 8" key="1">
    <citation type="journal article" date="2018" name="Mol. Plant">
        <title>The genome of Artemisia annua provides insight into the evolution of Asteraceae family and artemisinin biosynthesis.</title>
        <authorList>
            <person name="Shen Q."/>
            <person name="Zhang L."/>
            <person name="Liao Z."/>
            <person name="Wang S."/>
            <person name="Yan T."/>
            <person name="Shi P."/>
            <person name="Liu M."/>
            <person name="Fu X."/>
            <person name="Pan Q."/>
            <person name="Wang Y."/>
            <person name="Lv Z."/>
            <person name="Lu X."/>
            <person name="Zhang F."/>
            <person name="Jiang W."/>
            <person name="Ma Y."/>
            <person name="Chen M."/>
            <person name="Hao X."/>
            <person name="Li L."/>
            <person name="Tang Y."/>
            <person name="Lv G."/>
            <person name="Zhou Y."/>
            <person name="Sun X."/>
            <person name="Brodelius P.E."/>
            <person name="Rose J.K.C."/>
            <person name="Tang K."/>
        </authorList>
    </citation>
    <scope>NUCLEOTIDE SEQUENCE [LARGE SCALE GENOMIC DNA]</scope>
    <source>
        <strain evidence="8">cv. Huhao1</strain>
        <tissue evidence="7">Leaf</tissue>
    </source>
</reference>
<evidence type="ECO:0000256" key="4">
    <source>
        <dbReference type="ARBA" id="ARBA00023242"/>
    </source>
</evidence>
<proteinExistence type="inferred from homology"/>
<keyword evidence="3" id="KW-0090">Biological rhythms</keyword>
<dbReference type="Pfam" id="PF07011">
    <property type="entry name" value="Elf4"/>
    <property type="match status" value="1"/>
</dbReference>
<evidence type="ECO:0000313" key="7">
    <source>
        <dbReference type="EMBL" id="PWA65559.1"/>
    </source>
</evidence>
<comment type="subcellular location">
    <subcellularLocation>
        <location evidence="1">Nucleus</location>
    </subcellularLocation>
</comment>
<accession>A0A2U1MWE2</accession>
<dbReference type="InterPro" id="IPR009741">
    <property type="entry name" value="EARLY_FLOWERING_4_dom"/>
</dbReference>
<comment type="caution">
    <text evidence="7">The sequence shown here is derived from an EMBL/GenBank/DDBJ whole genome shotgun (WGS) entry which is preliminary data.</text>
</comment>
<dbReference type="InterPro" id="IPR040462">
    <property type="entry name" value="EARLY_FLOWERING_4"/>
</dbReference>
<organism evidence="7 8">
    <name type="scientific">Artemisia annua</name>
    <name type="common">Sweet wormwood</name>
    <dbReference type="NCBI Taxonomy" id="35608"/>
    <lineage>
        <taxon>Eukaryota</taxon>
        <taxon>Viridiplantae</taxon>
        <taxon>Streptophyta</taxon>
        <taxon>Embryophyta</taxon>
        <taxon>Tracheophyta</taxon>
        <taxon>Spermatophyta</taxon>
        <taxon>Magnoliopsida</taxon>
        <taxon>eudicotyledons</taxon>
        <taxon>Gunneridae</taxon>
        <taxon>Pentapetalae</taxon>
        <taxon>asterids</taxon>
        <taxon>campanulids</taxon>
        <taxon>Asterales</taxon>
        <taxon>Asteraceae</taxon>
        <taxon>Asteroideae</taxon>
        <taxon>Anthemideae</taxon>
        <taxon>Artemisiinae</taxon>
        <taxon>Artemisia</taxon>
    </lineage>
</organism>
<comment type="similarity">
    <text evidence="2">Belongs to the EARLY FLOWERING 4 family.</text>
</comment>
<dbReference type="GO" id="GO:0042753">
    <property type="term" value="P:positive regulation of circadian rhythm"/>
    <property type="evidence" value="ECO:0007669"/>
    <property type="project" value="InterPro"/>
</dbReference>
<evidence type="ECO:0000256" key="3">
    <source>
        <dbReference type="ARBA" id="ARBA00023108"/>
    </source>
</evidence>
<keyword evidence="8" id="KW-1185">Reference proteome</keyword>
<feature type="domain" description="Protein EARLY FLOWERING 4" evidence="6">
    <location>
        <begin position="30"/>
        <end position="107"/>
    </location>
</feature>
<feature type="compositionally biased region" description="Polar residues" evidence="5">
    <location>
        <begin position="1"/>
        <end position="16"/>
    </location>
</feature>
<feature type="region of interest" description="Disordered" evidence="5">
    <location>
        <begin position="1"/>
        <end position="35"/>
    </location>
</feature>